<dbReference type="Pfam" id="PF00015">
    <property type="entry name" value="MCPsignal"/>
    <property type="match status" value="1"/>
</dbReference>
<dbReference type="GO" id="GO:0007165">
    <property type="term" value="P:signal transduction"/>
    <property type="evidence" value="ECO:0007669"/>
    <property type="project" value="UniProtKB-KW"/>
</dbReference>
<evidence type="ECO:0000256" key="1">
    <source>
        <dbReference type="ARBA" id="ARBA00022500"/>
    </source>
</evidence>
<evidence type="ECO:0000313" key="7">
    <source>
        <dbReference type="EMBL" id="MCK0084990.1"/>
    </source>
</evidence>
<keyword evidence="4" id="KW-0812">Transmembrane</keyword>
<feature type="transmembrane region" description="Helical" evidence="4">
    <location>
        <begin position="187"/>
        <end position="207"/>
    </location>
</feature>
<dbReference type="RefSeq" id="WP_024739510.1">
    <property type="nucleotide sequence ID" value="NZ_CACRUA010000010.1"/>
</dbReference>
<keyword evidence="1" id="KW-0145">Chemotaxis</keyword>
<dbReference type="SMART" id="SM00304">
    <property type="entry name" value="HAMP"/>
    <property type="match status" value="2"/>
</dbReference>
<dbReference type="Gene3D" id="1.10.287.950">
    <property type="entry name" value="Methyl-accepting chemotaxis protein"/>
    <property type="match status" value="1"/>
</dbReference>
<protein>
    <submittedName>
        <fullName evidence="7">Methyl-accepting chemotaxis protein</fullName>
    </submittedName>
</protein>
<sequence length="558" mass="60741">MGKKFKDLKIGRKLLISYGAIIFLYIITVTASLLGIAKTSNTLDVFYQKAFAVSYTALDMKASVQGIGRCILDVATGVTDREKVEKIAEAREMENTLVEGFAFLEKNLESDELLNSLKEQMAKVEPARNTAIELCELSRYEEALELYNSWYEPNTKVERETLQKIADKSLERAESYLNNGYMVKRRMYASVIALAAVVLFITIFLWIKITRGITVPLRELQAAAEEMAKGNLEAEISYRSENEIGALAGSVRDTLDCFKTYVSEMESGLYAIGNGRLTYHSKIDYRGDFMAIGQAMDKITGLLNRAILQISNTAEQVADGSEQVSGGAQMLSQGSVEQAAVMQELAASINEISDKVKNNADDSVRASGKVEEVNAIVACGDRQMDNMMRAIADIRENSKNIGRIVEEIEDIAFQTNLLSLNASVEAARAGEAGRGFSVVASEIRSLAAKTAEASGMMAELAQQTGEKVDRGTGAAKNAADTLEKIVEGTGEIMAMIGRISESSVHQADSVLQIREGIEQVIAIVQGNSATAEESAAASEELSAQAQILKKLVEEFELS</sequence>
<evidence type="ECO:0000256" key="3">
    <source>
        <dbReference type="PROSITE-ProRule" id="PRU00284"/>
    </source>
</evidence>
<dbReference type="SUPFAM" id="SSF58104">
    <property type="entry name" value="Methyl-accepting chemotaxis protein (MCP) signaling domain"/>
    <property type="match status" value="1"/>
</dbReference>
<dbReference type="PANTHER" id="PTHR43531:SF11">
    <property type="entry name" value="METHYL-ACCEPTING CHEMOTAXIS PROTEIN 3"/>
    <property type="match status" value="1"/>
</dbReference>
<reference evidence="7" key="1">
    <citation type="journal article" date="2022" name="Cell Host Microbe">
        <title>Colonization of the live biotherapeutic product VE303 and modulation of the microbiota and metabolites in healthy volunteers.</title>
        <authorList>
            <person name="Dsouza M."/>
            <person name="Menon R."/>
            <person name="Crossette E."/>
            <person name="Bhattarai S.K."/>
            <person name="Schneider J."/>
            <person name="Kim Y.G."/>
            <person name="Reddy S."/>
            <person name="Caballero S."/>
            <person name="Felix C."/>
            <person name="Cornacchione L."/>
            <person name="Hendrickson J."/>
            <person name="Watson A.R."/>
            <person name="Minot S.S."/>
            <person name="Greenfield N."/>
            <person name="Schopf L."/>
            <person name="Szabady R."/>
            <person name="Patarroyo J."/>
            <person name="Smith W."/>
            <person name="Harrison P."/>
            <person name="Kuijper E.J."/>
            <person name="Kelly C.P."/>
            <person name="Olle B."/>
            <person name="Bobilev D."/>
            <person name="Silber J.L."/>
            <person name="Bucci V."/>
            <person name="Roberts B."/>
            <person name="Faith J."/>
            <person name="Norman J.M."/>
        </authorList>
    </citation>
    <scope>NUCLEOTIDE SEQUENCE</scope>
    <source>
        <strain evidence="7">VE303-04</strain>
    </source>
</reference>
<name>A0AAW5F088_CLOSY</name>
<dbReference type="SMART" id="SM00283">
    <property type="entry name" value="MA"/>
    <property type="match status" value="1"/>
</dbReference>
<dbReference type="InterPro" id="IPR024478">
    <property type="entry name" value="HlyB_4HB_MCP"/>
</dbReference>
<dbReference type="InterPro" id="IPR004089">
    <property type="entry name" value="MCPsignal_dom"/>
</dbReference>
<keyword evidence="4" id="KW-1133">Transmembrane helix</keyword>
<dbReference type="InterPro" id="IPR051310">
    <property type="entry name" value="MCP_chemotaxis"/>
</dbReference>
<comment type="caution">
    <text evidence="7">The sequence shown here is derived from an EMBL/GenBank/DDBJ whole genome shotgun (WGS) entry which is preliminary data.</text>
</comment>
<evidence type="ECO:0000313" key="8">
    <source>
        <dbReference type="Proteomes" id="UP001203136"/>
    </source>
</evidence>
<comment type="similarity">
    <text evidence="2">Belongs to the methyl-accepting chemotaxis (MCP) protein family.</text>
</comment>
<dbReference type="GO" id="GO:0005886">
    <property type="term" value="C:plasma membrane"/>
    <property type="evidence" value="ECO:0007669"/>
    <property type="project" value="TreeGrafter"/>
</dbReference>
<dbReference type="PROSITE" id="PS50111">
    <property type="entry name" value="CHEMOTAXIS_TRANSDUC_2"/>
    <property type="match status" value="1"/>
</dbReference>
<proteinExistence type="inferred from homology"/>
<dbReference type="GO" id="GO:0004888">
    <property type="term" value="F:transmembrane signaling receptor activity"/>
    <property type="evidence" value="ECO:0007669"/>
    <property type="project" value="TreeGrafter"/>
</dbReference>
<organism evidence="7 8">
    <name type="scientific">Clostridium symbiosum</name>
    <name type="common">Bacteroides symbiosus</name>
    <dbReference type="NCBI Taxonomy" id="1512"/>
    <lineage>
        <taxon>Bacteria</taxon>
        <taxon>Bacillati</taxon>
        <taxon>Bacillota</taxon>
        <taxon>Clostridia</taxon>
        <taxon>Lachnospirales</taxon>
        <taxon>Lachnospiraceae</taxon>
        <taxon>Otoolea</taxon>
    </lineage>
</organism>
<dbReference type="Pfam" id="PF00672">
    <property type="entry name" value="HAMP"/>
    <property type="match status" value="1"/>
</dbReference>
<gene>
    <name evidence="7" type="ORF">K5I21_03645</name>
</gene>
<dbReference type="AlphaFoldDB" id="A0AAW5F088"/>
<accession>A0AAW5F088</accession>
<dbReference type="EMBL" id="JAINVB010000001">
    <property type="protein sequence ID" value="MCK0084990.1"/>
    <property type="molecule type" value="Genomic_DNA"/>
</dbReference>
<dbReference type="InterPro" id="IPR003660">
    <property type="entry name" value="HAMP_dom"/>
</dbReference>
<dbReference type="PROSITE" id="PS50885">
    <property type="entry name" value="HAMP"/>
    <property type="match status" value="1"/>
</dbReference>
<dbReference type="PANTHER" id="PTHR43531">
    <property type="entry name" value="PROTEIN ICFG"/>
    <property type="match status" value="1"/>
</dbReference>
<evidence type="ECO:0000256" key="2">
    <source>
        <dbReference type="ARBA" id="ARBA00029447"/>
    </source>
</evidence>
<keyword evidence="3" id="KW-0807">Transducer</keyword>
<dbReference type="GO" id="GO:0006935">
    <property type="term" value="P:chemotaxis"/>
    <property type="evidence" value="ECO:0007669"/>
    <property type="project" value="UniProtKB-KW"/>
</dbReference>
<feature type="transmembrane region" description="Helical" evidence="4">
    <location>
        <begin position="15"/>
        <end position="37"/>
    </location>
</feature>
<evidence type="ECO:0000256" key="4">
    <source>
        <dbReference type="SAM" id="Phobius"/>
    </source>
</evidence>
<keyword evidence="4" id="KW-0472">Membrane</keyword>
<dbReference type="Proteomes" id="UP001203136">
    <property type="component" value="Unassembled WGS sequence"/>
</dbReference>
<dbReference type="Gene3D" id="6.10.340.10">
    <property type="match status" value="1"/>
</dbReference>
<evidence type="ECO:0000259" key="6">
    <source>
        <dbReference type="PROSITE" id="PS50885"/>
    </source>
</evidence>
<feature type="domain" description="Methyl-accepting transducer" evidence="5">
    <location>
        <begin position="313"/>
        <end position="542"/>
    </location>
</feature>
<dbReference type="CDD" id="cd06225">
    <property type="entry name" value="HAMP"/>
    <property type="match status" value="1"/>
</dbReference>
<feature type="domain" description="HAMP" evidence="6">
    <location>
        <begin position="211"/>
        <end position="263"/>
    </location>
</feature>
<evidence type="ECO:0000259" key="5">
    <source>
        <dbReference type="PROSITE" id="PS50111"/>
    </source>
</evidence>
<dbReference type="Pfam" id="PF12729">
    <property type="entry name" value="4HB_MCP_1"/>
    <property type="match status" value="1"/>
</dbReference>